<dbReference type="PANTHER" id="PTHR35526">
    <property type="entry name" value="ANTI-SIGMA-F FACTOR RSBW-RELATED"/>
    <property type="match status" value="1"/>
</dbReference>
<dbReference type="Gene3D" id="3.30.565.10">
    <property type="entry name" value="Histidine kinase-like ATPase, C-terminal domain"/>
    <property type="match status" value="1"/>
</dbReference>
<dbReference type="InterPro" id="IPR036890">
    <property type="entry name" value="HATPase_C_sf"/>
</dbReference>
<reference evidence="3 4" key="1">
    <citation type="submission" date="2018-03" db="EMBL/GenBank/DDBJ databases">
        <title>Genomic Encyclopedia of Archaeal and Bacterial Type Strains, Phase II (KMG-II): from individual species to whole genera.</title>
        <authorList>
            <person name="Goeker M."/>
        </authorList>
    </citation>
    <scope>NUCLEOTIDE SEQUENCE [LARGE SCALE GENOMIC DNA]</scope>
    <source>
        <strain evidence="3 4">DSM 45601</strain>
    </source>
</reference>
<dbReference type="InterPro" id="IPR050267">
    <property type="entry name" value="Anti-sigma-factor_SerPK"/>
</dbReference>
<dbReference type="PANTHER" id="PTHR35526:SF3">
    <property type="entry name" value="ANTI-SIGMA-F FACTOR RSBW"/>
    <property type="match status" value="1"/>
</dbReference>
<sequence>MRPGTVDDAALVLSELLSNALRHARPLPSGEIRVSWHCGSGMVELSVSDGGAATEPKLARPGLSALGGRGLGIVEHLAQRWGVRAEEGVNTVWAILMAPVAGLAVTPAGEGTVTPLGEELDEEFVAPKRETSPSRG</sequence>
<dbReference type="CDD" id="cd16936">
    <property type="entry name" value="HATPase_RsbW-like"/>
    <property type="match status" value="1"/>
</dbReference>
<evidence type="ECO:0000313" key="4">
    <source>
        <dbReference type="Proteomes" id="UP000237846"/>
    </source>
</evidence>
<keyword evidence="3" id="KW-0418">Kinase</keyword>
<protein>
    <submittedName>
        <fullName evidence="3">Histidine kinase-like protein</fullName>
    </submittedName>
</protein>
<proteinExistence type="predicted"/>
<keyword evidence="1" id="KW-0723">Serine/threonine-protein kinase</keyword>
<dbReference type="InterPro" id="IPR003594">
    <property type="entry name" value="HATPase_dom"/>
</dbReference>
<dbReference type="EMBL" id="PVZC01000003">
    <property type="protein sequence ID" value="PRX99613.1"/>
    <property type="molecule type" value="Genomic_DNA"/>
</dbReference>
<dbReference type="Proteomes" id="UP000237846">
    <property type="component" value="Unassembled WGS sequence"/>
</dbReference>
<dbReference type="AlphaFoldDB" id="A0A2T0Q7B8"/>
<keyword evidence="4" id="KW-1185">Reference proteome</keyword>
<keyword evidence="3" id="KW-0808">Transferase</keyword>
<comment type="caution">
    <text evidence="3">The sequence shown here is derived from an EMBL/GenBank/DDBJ whole genome shotgun (WGS) entry which is preliminary data.</text>
</comment>
<gene>
    <name evidence="3" type="ORF">CLV72_103217</name>
</gene>
<feature type="domain" description="Histidine kinase/HSP90-like ATPase" evidence="2">
    <location>
        <begin position="5"/>
        <end position="95"/>
    </location>
</feature>
<dbReference type="SUPFAM" id="SSF55874">
    <property type="entry name" value="ATPase domain of HSP90 chaperone/DNA topoisomerase II/histidine kinase"/>
    <property type="match status" value="1"/>
</dbReference>
<evidence type="ECO:0000256" key="1">
    <source>
        <dbReference type="ARBA" id="ARBA00022527"/>
    </source>
</evidence>
<organism evidence="3 4">
    <name type="scientific">Allonocardiopsis opalescens</name>
    <dbReference type="NCBI Taxonomy" id="1144618"/>
    <lineage>
        <taxon>Bacteria</taxon>
        <taxon>Bacillati</taxon>
        <taxon>Actinomycetota</taxon>
        <taxon>Actinomycetes</taxon>
        <taxon>Streptosporangiales</taxon>
        <taxon>Allonocardiopsis</taxon>
    </lineage>
</organism>
<name>A0A2T0Q7B8_9ACTN</name>
<dbReference type="GO" id="GO:0004674">
    <property type="term" value="F:protein serine/threonine kinase activity"/>
    <property type="evidence" value="ECO:0007669"/>
    <property type="project" value="UniProtKB-KW"/>
</dbReference>
<evidence type="ECO:0000313" key="3">
    <source>
        <dbReference type="EMBL" id="PRX99613.1"/>
    </source>
</evidence>
<dbReference type="Pfam" id="PF13581">
    <property type="entry name" value="HATPase_c_2"/>
    <property type="match status" value="1"/>
</dbReference>
<evidence type="ECO:0000259" key="2">
    <source>
        <dbReference type="Pfam" id="PF13581"/>
    </source>
</evidence>
<accession>A0A2T0Q7B8</accession>